<keyword evidence="1" id="KW-0813">Transport</keyword>
<dbReference type="PANTHER" id="PTHR45772:SF3">
    <property type="entry name" value="ABC TRANSPORTER ATP-BINDING PROTEIN"/>
    <property type="match status" value="1"/>
</dbReference>
<dbReference type="EMBL" id="FOYT01000005">
    <property type="protein sequence ID" value="SFR72254.1"/>
    <property type="molecule type" value="Genomic_DNA"/>
</dbReference>
<proteinExistence type="predicted"/>
<evidence type="ECO:0000313" key="7">
    <source>
        <dbReference type="Proteomes" id="UP000198531"/>
    </source>
</evidence>
<name>A0A1I6IZT1_9EURY</name>
<dbReference type="SUPFAM" id="SSF52540">
    <property type="entry name" value="P-loop containing nucleoside triphosphate hydrolases"/>
    <property type="match status" value="1"/>
</dbReference>
<dbReference type="STRING" id="553469.SAMN04487947_3940"/>
<dbReference type="Gene3D" id="3.40.50.300">
    <property type="entry name" value="P-loop containing nucleotide triphosphate hydrolases"/>
    <property type="match status" value="1"/>
</dbReference>
<dbReference type="AlphaFoldDB" id="A0A1I6IZT1"/>
<dbReference type="GO" id="GO:0005886">
    <property type="term" value="C:plasma membrane"/>
    <property type="evidence" value="ECO:0007669"/>
    <property type="project" value="TreeGrafter"/>
</dbReference>
<gene>
    <name evidence="6" type="ORF">SAMN04487947_3940</name>
</gene>
<evidence type="ECO:0000256" key="3">
    <source>
        <dbReference type="ARBA" id="ARBA00022840"/>
    </source>
</evidence>
<feature type="domain" description="ABC transporter" evidence="5">
    <location>
        <begin position="2"/>
        <end position="258"/>
    </location>
</feature>
<dbReference type="PROSITE" id="PS50893">
    <property type="entry name" value="ABC_TRANSPORTER_2"/>
    <property type="match status" value="1"/>
</dbReference>
<dbReference type="SMART" id="SM00382">
    <property type="entry name" value="AAA"/>
    <property type="match status" value="1"/>
</dbReference>
<feature type="region of interest" description="Disordered" evidence="4">
    <location>
        <begin position="259"/>
        <end position="321"/>
    </location>
</feature>
<dbReference type="InterPro" id="IPR032823">
    <property type="entry name" value="BCA_ABC_TP_C"/>
</dbReference>
<dbReference type="Pfam" id="PF12399">
    <property type="entry name" value="BCA_ABC_TP_C"/>
    <property type="match status" value="1"/>
</dbReference>
<dbReference type="GO" id="GO:0016887">
    <property type="term" value="F:ATP hydrolysis activity"/>
    <property type="evidence" value="ECO:0007669"/>
    <property type="project" value="InterPro"/>
</dbReference>
<sequence length="321" mass="33452">MLRTTGLTKTFGGLTAVDDVDFELAADELCSLIGPNGAGKTTFFNLLTGALEPTEGTIEFRGGAGSEGASADGAGAYRDVTAAAPHETASMGIHRSYQITNVFPTSSVFENVRIAAQAHGDDATTFWRNVSRYDEYEREARAILERVGLTEHADAPASSLSHGEKRQLEVGIALAGDPDVLLLDEPNAGVSSESVGDIIDLIEDVATDHAVLLVEHNMDIVMNVSDRVVVLNQGELIADGPPAAVRGDETVQRAYLGGYESRSRHAEGDASADDGEPPDGDREPADGDGAATDGDDEAATDADDEATTDGDDGSETAEGSA</sequence>
<dbReference type="RefSeq" id="WP_089810864.1">
    <property type="nucleotide sequence ID" value="NZ_FOYT01000005.1"/>
</dbReference>
<keyword evidence="3 6" id="KW-0067">ATP-binding</keyword>
<reference evidence="7" key="1">
    <citation type="submission" date="2016-10" db="EMBL/GenBank/DDBJ databases">
        <authorList>
            <person name="Varghese N."/>
            <person name="Submissions S."/>
        </authorList>
    </citation>
    <scope>NUCLEOTIDE SEQUENCE [LARGE SCALE GENOMIC DNA]</scope>
    <source>
        <strain evidence="7">CGMCC 1.7736</strain>
    </source>
</reference>
<dbReference type="InterPro" id="IPR003439">
    <property type="entry name" value="ABC_transporter-like_ATP-bd"/>
</dbReference>
<keyword evidence="7" id="KW-1185">Reference proteome</keyword>
<dbReference type="InterPro" id="IPR027417">
    <property type="entry name" value="P-loop_NTPase"/>
</dbReference>
<feature type="compositionally biased region" description="Acidic residues" evidence="4">
    <location>
        <begin position="293"/>
        <end position="315"/>
    </location>
</feature>
<dbReference type="GO" id="GO:0005524">
    <property type="term" value="F:ATP binding"/>
    <property type="evidence" value="ECO:0007669"/>
    <property type="project" value="UniProtKB-KW"/>
</dbReference>
<dbReference type="Pfam" id="PF00005">
    <property type="entry name" value="ABC_tran"/>
    <property type="match status" value="1"/>
</dbReference>
<evidence type="ECO:0000259" key="5">
    <source>
        <dbReference type="PROSITE" id="PS50893"/>
    </source>
</evidence>
<accession>A0A1I6IZT1</accession>
<evidence type="ECO:0000313" key="6">
    <source>
        <dbReference type="EMBL" id="SFR72254.1"/>
    </source>
</evidence>
<dbReference type="InterPro" id="IPR051120">
    <property type="entry name" value="ABC_AA/LPS_Transport"/>
</dbReference>
<keyword evidence="2" id="KW-0547">Nucleotide-binding</keyword>
<dbReference type="CDD" id="cd03219">
    <property type="entry name" value="ABC_Mj1267_LivG_branched"/>
    <property type="match status" value="1"/>
</dbReference>
<dbReference type="InterPro" id="IPR003593">
    <property type="entry name" value="AAA+_ATPase"/>
</dbReference>
<evidence type="ECO:0000256" key="4">
    <source>
        <dbReference type="SAM" id="MobiDB-lite"/>
    </source>
</evidence>
<evidence type="ECO:0000256" key="2">
    <source>
        <dbReference type="ARBA" id="ARBA00022741"/>
    </source>
</evidence>
<evidence type="ECO:0000256" key="1">
    <source>
        <dbReference type="ARBA" id="ARBA00022448"/>
    </source>
</evidence>
<dbReference type="PANTHER" id="PTHR45772">
    <property type="entry name" value="CONSERVED COMPONENT OF ABC TRANSPORTER FOR NATURAL AMINO ACIDS-RELATED"/>
    <property type="match status" value="1"/>
</dbReference>
<protein>
    <submittedName>
        <fullName evidence="6">Amino acid/amide ABC transporter ATP-binding protein 1, HAAT family (TC 3.A.1.4.-)</fullName>
    </submittedName>
</protein>
<dbReference type="Proteomes" id="UP000198531">
    <property type="component" value="Unassembled WGS sequence"/>
</dbReference>
<organism evidence="6 7">
    <name type="scientific">Halogeometricum rufum</name>
    <dbReference type="NCBI Taxonomy" id="553469"/>
    <lineage>
        <taxon>Archaea</taxon>
        <taxon>Methanobacteriati</taxon>
        <taxon>Methanobacteriota</taxon>
        <taxon>Stenosarchaea group</taxon>
        <taxon>Halobacteria</taxon>
        <taxon>Halobacteriales</taxon>
        <taxon>Haloferacaceae</taxon>
        <taxon>Halogeometricum</taxon>
    </lineage>
</organism>
<dbReference type="OrthoDB" id="44250at2157"/>